<comment type="caution">
    <text evidence="1">The sequence shown here is derived from an EMBL/GenBank/DDBJ whole genome shotgun (WGS) entry which is preliminary data.</text>
</comment>
<gene>
    <name evidence="1" type="ORF">FYK55_21575</name>
</gene>
<evidence type="ECO:0000313" key="1">
    <source>
        <dbReference type="EMBL" id="KAA5540228.1"/>
    </source>
</evidence>
<dbReference type="AlphaFoldDB" id="A0A5M6CYC6"/>
<name>A0A5M6CYC6_9BACT</name>
<dbReference type="Proteomes" id="UP000324479">
    <property type="component" value="Unassembled WGS sequence"/>
</dbReference>
<accession>A0A5M6CYC6</accession>
<dbReference type="EMBL" id="VWOX01000014">
    <property type="protein sequence ID" value="KAA5540228.1"/>
    <property type="molecule type" value="Genomic_DNA"/>
</dbReference>
<evidence type="ECO:0000313" key="2">
    <source>
        <dbReference type="Proteomes" id="UP000324479"/>
    </source>
</evidence>
<sequence length="446" mass="49893">MHQSQKPSGTPRPWSRQIQARYECQLSDDLIAWFDDAAWQLADGQSSGEFCFAVPPEQLLCDAPPAIWPALMPCDFLPVLGNDMGDWLCIRVGDDGSTDQIIHWYHGGGDWIPWGNSLSQAILFDQVRGRLPGSRGHAVAPLKTESTSDPAGGDRRLAEWAIGRLSATTRTAAKAVATLQELSGYELANALLEQHWCEPAVRCQMIIDALANRWLTPEQIQSWQLDDADQVQQWLFDNRRIAPERLSQIASQHGISVDQLLADQSWADVAMHCRHVVQSAPELSWGYELLGYSHEREGEIEQAIELYRRGLNCSVFTDQTVRVRTHGFDAGGQKFSATRLQAIGYRPAGEFEREYLQRLGFDDTDRRREAVQSFFSDLAAEAERQGDPGRAHRLWCRAGWDLGAEPMTAFAELLSRTTAAAKDAGRPAMGAVAATHRECFRQRYGL</sequence>
<proteinExistence type="predicted"/>
<protein>
    <submittedName>
        <fullName evidence="1">SMI1/KNR4 family protein</fullName>
    </submittedName>
</protein>
<reference evidence="1 2" key="1">
    <citation type="submission" date="2019-08" db="EMBL/GenBank/DDBJ databases">
        <authorList>
            <person name="Dhanesh K."/>
            <person name="Kumar G."/>
            <person name="Sasikala C."/>
            <person name="Venkata Ramana C."/>
        </authorList>
    </citation>
    <scope>NUCLEOTIDE SEQUENCE [LARGE SCALE GENOMIC DNA]</scope>
    <source>
        <strain evidence="1 2">JC645</strain>
    </source>
</reference>
<organism evidence="1 2">
    <name type="scientific">Roseiconus nitratireducens</name>
    <dbReference type="NCBI Taxonomy" id="2605748"/>
    <lineage>
        <taxon>Bacteria</taxon>
        <taxon>Pseudomonadati</taxon>
        <taxon>Planctomycetota</taxon>
        <taxon>Planctomycetia</taxon>
        <taxon>Pirellulales</taxon>
        <taxon>Pirellulaceae</taxon>
        <taxon>Roseiconus</taxon>
    </lineage>
</organism>
<keyword evidence="2" id="KW-1185">Reference proteome</keyword>
<dbReference type="RefSeq" id="WP_150078702.1">
    <property type="nucleotide sequence ID" value="NZ_VWOX01000014.1"/>
</dbReference>